<dbReference type="InterPro" id="IPR000719">
    <property type="entry name" value="Prot_kinase_dom"/>
</dbReference>
<keyword evidence="7 15" id="KW-0547">Nucleotide-binding</keyword>
<dbReference type="GO" id="GO:0004674">
    <property type="term" value="F:protein serine/threonine kinase activity"/>
    <property type="evidence" value="ECO:0007669"/>
    <property type="project" value="UniProtKB-KW"/>
</dbReference>
<feature type="signal peptide" evidence="16">
    <location>
        <begin position="1"/>
        <end position="21"/>
    </location>
</feature>
<dbReference type="InterPro" id="IPR045874">
    <property type="entry name" value="LRK10/LRL21-25-like"/>
</dbReference>
<evidence type="ECO:0000256" key="5">
    <source>
        <dbReference type="ARBA" id="ARBA00022692"/>
    </source>
</evidence>
<evidence type="ECO:0000256" key="4">
    <source>
        <dbReference type="ARBA" id="ARBA00022679"/>
    </source>
</evidence>
<sequence>MPLSPPLVIILITTILAAAYSQDAIASPSSISSYAHCNRTFSCGTIRNITYPFTGGDRPSHCGLPEFTLTCRDNTLTEFTSNSVAYRVLQLDQTQNTMNLSRSELYNNSCPSQFHNSTLNSTLFDDEGMENEVLNLLYGCNTSVMPLKPYNLFSCNSSGANFSNAFYLIGPVPNDPILRIIYCNVSIYVPILRASGERLARLDISLEEALMQGFSVNYSDPYESNCSECNRFGGECGFDSGLGQPVCICGDRPCPFASTPPRNDSVPSQGSKKGLDDKWKYVIGVSLGIPSIITSSIIIFCYLKRQCSTGESMQESNRKVETFLLNHGSLAPKRYNYSEIKQITKSFSDKLGQGGYGSVYKGVLPKGRLVAVKVLNEVKGSGEDFMNEVGSISRTSHVNIVNLLGFCYERNRRALIYEFMPNKSLEKLMYKSGSPNSEGHLEWKTLYQIAVGVAQGLEYLHGGCNTRIIHFDIKPQNILLDEDFCPKISDFGLAKLCGKKQSILSTIGTRGTIGYIAPEVFCRNFGGMSYKSDIYSYGMMILEMAGAKKIVEVGSTKSSENHFTDQVYELIVVRETMKFDEFMSSEDKETAKKMFLVGFWCIQTTPSNRPSMTKVIEMLKGSLESIEVPPKPFLFSPRMPTLDFSSSLSTYLDGES</sequence>
<evidence type="ECO:0000259" key="17">
    <source>
        <dbReference type="PROSITE" id="PS50011"/>
    </source>
</evidence>
<organism evidence="18 19">
    <name type="scientific">Olea europaea subsp. europaea</name>
    <dbReference type="NCBI Taxonomy" id="158383"/>
    <lineage>
        <taxon>Eukaryota</taxon>
        <taxon>Viridiplantae</taxon>
        <taxon>Streptophyta</taxon>
        <taxon>Embryophyta</taxon>
        <taxon>Tracheophyta</taxon>
        <taxon>Spermatophyta</taxon>
        <taxon>Magnoliopsida</taxon>
        <taxon>eudicotyledons</taxon>
        <taxon>Gunneridae</taxon>
        <taxon>Pentapetalae</taxon>
        <taxon>asterids</taxon>
        <taxon>lamiids</taxon>
        <taxon>Lamiales</taxon>
        <taxon>Oleaceae</taxon>
        <taxon>Oleeae</taxon>
        <taxon>Olea</taxon>
    </lineage>
</organism>
<dbReference type="Pfam" id="PF00069">
    <property type="entry name" value="Pkinase"/>
    <property type="match status" value="1"/>
</dbReference>
<dbReference type="GO" id="GO:0016020">
    <property type="term" value="C:membrane"/>
    <property type="evidence" value="ECO:0007669"/>
    <property type="project" value="UniProtKB-SubCell"/>
</dbReference>
<dbReference type="OrthoDB" id="1089752at2759"/>
<comment type="subcellular location">
    <subcellularLocation>
        <location evidence="1">Membrane</location>
        <topology evidence="1">Single-pass type I membrane protein</topology>
    </subcellularLocation>
</comment>
<dbReference type="Gene3D" id="3.30.200.20">
    <property type="entry name" value="Phosphorylase Kinase, domain 1"/>
    <property type="match status" value="1"/>
</dbReference>
<keyword evidence="10" id="KW-1133">Transmembrane helix</keyword>
<evidence type="ECO:0000256" key="6">
    <source>
        <dbReference type="ARBA" id="ARBA00022729"/>
    </source>
</evidence>
<gene>
    <name evidence="18" type="ORF">OLEA9_A098948</name>
</gene>
<dbReference type="FunFam" id="1.10.510.10:FF:000590">
    <property type="entry name" value="PR5-like receptor kinase"/>
    <property type="match status" value="1"/>
</dbReference>
<dbReference type="FunFam" id="3.30.200.20:FF:000178">
    <property type="entry name" value="serine/threonine-protein kinase PBS1-like"/>
    <property type="match status" value="1"/>
</dbReference>
<comment type="caution">
    <text evidence="18">The sequence shown here is derived from an EMBL/GenBank/DDBJ whole genome shotgun (WGS) entry which is preliminary data.</text>
</comment>
<dbReference type="InterPro" id="IPR032872">
    <property type="entry name" value="WAK_assoc_C"/>
</dbReference>
<dbReference type="SMART" id="SM00220">
    <property type="entry name" value="S_TKc"/>
    <property type="match status" value="1"/>
</dbReference>
<evidence type="ECO:0000256" key="16">
    <source>
        <dbReference type="SAM" id="SignalP"/>
    </source>
</evidence>
<comment type="catalytic activity">
    <reaction evidence="14">
        <text>L-seryl-[protein] + ATP = O-phospho-L-seryl-[protein] + ADP + H(+)</text>
        <dbReference type="Rhea" id="RHEA:17989"/>
        <dbReference type="Rhea" id="RHEA-COMP:9863"/>
        <dbReference type="Rhea" id="RHEA-COMP:11604"/>
        <dbReference type="ChEBI" id="CHEBI:15378"/>
        <dbReference type="ChEBI" id="CHEBI:29999"/>
        <dbReference type="ChEBI" id="CHEBI:30616"/>
        <dbReference type="ChEBI" id="CHEBI:83421"/>
        <dbReference type="ChEBI" id="CHEBI:456216"/>
        <dbReference type="EC" id="2.7.11.1"/>
    </reaction>
</comment>
<dbReference type="InterPro" id="IPR008271">
    <property type="entry name" value="Ser/Thr_kinase_AS"/>
</dbReference>
<keyword evidence="5" id="KW-0812">Transmembrane</keyword>
<evidence type="ECO:0000256" key="8">
    <source>
        <dbReference type="ARBA" id="ARBA00022777"/>
    </source>
</evidence>
<keyword evidence="9 15" id="KW-0067">ATP-binding</keyword>
<dbReference type="Gramene" id="OE9A098948T1">
    <property type="protein sequence ID" value="OE9A098948C1"/>
    <property type="gene ID" value="OE9A098948"/>
</dbReference>
<evidence type="ECO:0000256" key="13">
    <source>
        <dbReference type="ARBA" id="ARBA00047899"/>
    </source>
</evidence>
<feature type="domain" description="Protein kinase" evidence="17">
    <location>
        <begin position="345"/>
        <end position="634"/>
    </location>
</feature>
<dbReference type="Pfam" id="PF14380">
    <property type="entry name" value="WAK_assoc"/>
    <property type="match status" value="1"/>
</dbReference>
<evidence type="ECO:0000256" key="9">
    <source>
        <dbReference type="ARBA" id="ARBA00022840"/>
    </source>
</evidence>
<dbReference type="AlphaFoldDB" id="A0A8S0S9Y0"/>
<evidence type="ECO:0000256" key="3">
    <source>
        <dbReference type="ARBA" id="ARBA00022527"/>
    </source>
</evidence>
<evidence type="ECO:0000256" key="11">
    <source>
        <dbReference type="ARBA" id="ARBA00023136"/>
    </source>
</evidence>
<dbReference type="PANTHER" id="PTHR27009">
    <property type="entry name" value="RUST RESISTANCE KINASE LR10-RELATED"/>
    <property type="match status" value="1"/>
</dbReference>
<dbReference type="InterPro" id="IPR017441">
    <property type="entry name" value="Protein_kinase_ATP_BS"/>
</dbReference>
<keyword evidence="6 16" id="KW-0732">Signal</keyword>
<dbReference type="InterPro" id="IPR011009">
    <property type="entry name" value="Kinase-like_dom_sf"/>
</dbReference>
<dbReference type="Pfam" id="PF13947">
    <property type="entry name" value="GUB_WAK_bind"/>
    <property type="match status" value="1"/>
</dbReference>
<evidence type="ECO:0000256" key="1">
    <source>
        <dbReference type="ARBA" id="ARBA00004479"/>
    </source>
</evidence>
<evidence type="ECO:0000313" key="18">
    <source>
        <dbReference type="EMBL" id="CAA2989544.1"/>
    </source>
</evidence>
<evidence type="ECO:0000256" key="15">
    <source>
        <dbReference type="PROSITE-ProRule" id="PRU10141"/>
    </source>
</evidence>
<dbReference type="SUPFAM" id="SSF56112">
    <property type="entry name" value="Protein kinase-like (PK-like)"/>
    <property type="match status" value="1"/>
</dbReference>
<dbReference type="InterPro" id="IPR025287">
    <property type="entry name" value="WAK_GUB"/>
</dbReference>
<dbReference type="Proteomes" id="UP000594638">
    <property type="component" value="Unassembled WGS sequence"/>
</dbReference>
<dbReference type="GO" id="GO:0030247">
    <property type="term" value="F:polysaccharide binding"/>
    <property type="evidence" value="ECO:0007669"/>
    <property type="project" value="InterPro"/>
</dbReference>
<evidence type="ECO:0000256" key="14">
    <source>
        <dbReference type="ARBA" id="ARBA00048679"/>
    </source>
</evidence>
<dbReference type="Gene3D" id="1.10.510.10">
    <property type="entry name" value="Transferase(Phosphotransferase) domain 1"/>
    <property type="match status" value="1"/>
</dbReference>
<keyword evidence="11" id="KW-0472">Membrane</keyword>
<dbReference type="PROSITE" id="PS00108">
    <property type="entry name" value="PROTEIN_KINASE_ST"/>
    <property type="match status" value="1"/>
</dbReference>
<dbReference type="EMBL" id="CACTIH010004113">
    <property type="protein sequence ID" value="CAA2989544.1"/>
    <property type="molecule type" value="Genomic_DNA"/>
</dbReference>
<evidence type="ECO:0000313" key="19">
    <source>
        <dbReference type="Proteomes" id="UP000594638"/>
    </source>
</evidence>
<dbReference type="PROSITE" id="PS00107">
    <property type="entry name" value="PROTEIN_KINASE_ATP"/>
    <property type="match status" value="1"/>
</dbReference>
<dbReference type="PROSITE" id="PS50011">
    <property type="entry name" value="PROTEIN_KINASE_DOM"/>
    <property type="match status" value="1"/>
</dbReference>
<accession>A0A8S0S9Y0</accession>
<proteinExistence type="predicted"/>
<evidence type="ECO:0000256" key="12">
    <source>
        <dbReference type="ARBA" id="ARBA00023180"/>
    </source>
</evidence>
<feature type="chain" id="PRO_5035785976" description="non-specific serine/threonine protein kinase" evidence="16">
    <location>
        <begin position="22"/>
        <end position="656"/>
    </location>
</feature>
<evidence type="ECO:0000256" key="2">
    <source>
        <dbReference type="ARBA" id="ARBA00012513"/>
    </source>
</evidence>
<keyword evidence="3" id="KW-0723">Serine/threonine-protein kinase</keyword>
<keyword evidence="19" id="KW-1185">Reference proteome</keyword>
<comment type="catalytic activity">
    <reaction evidence="13">
        <text>L-threonyl-[protein] + ATP = O-phospho-L-threonyl-[protein] + ADP + H(+)</text>
        <dbReference type="Rhea" id="RHEA:46608"/>
        <dbReference type="Rhea" id="RHEA-COMP:11060"/>
        <dbReference type="Rhea" id="RHEA-COMP:11605"/>
        <dbReference type="ChEBI" id="CHEBI:15378"/>
        <dbReference type="ChEBI" id="CHEBI:30013"/>
        <dbReference type="ChEBI" id="CHEBI:30616"/>
        <dbReference type="ChEBI" id="CHEBI:61977"/>
        <dbReference type="ChEBI" id="CHEBI:456216"/>
        <dbReference type="EC" id="2.7.11.1"/>
    </reaction>
</comment>
<name>A0A8S0S9Y0_OLEEU</name>
<feature type="binding site" evidence="15">
    <location>
        <position position="373"/>
    </location>
    <ligand>
        <name>ATP</name>
        <dbReference type="ChEBI" id="CHEBI:30616"/>
    </ligand>
</feature>
<protein>
    <recommendedName>
        <fullName evidence="2">non-specific serine/threonine protein kinase</fullName>
        <ecNumber evidence="2">2.7.11.1</ecNumber>
    </recommendedName>
</protein>
<keyword evidence="4" id="KW-0808">Transferase</keyword>
<reference evidence="18 19" key="1">
    <citation type="submission" date="2019-12" db="EMBL/GenBank/DDBJ databases">
        <authorList>
            <person name="Alioto T."/>
            <person name="Alioto T."/>
            <person name="Gomez Garrido J."/>
        </authorList>
    </citation>
    <scope>NUCLEOTIDE SEQUENCE [LARGE SCALE GENOMIC DNA]</scope>
</reference>
<keyword evidence="8 18" id="KW-0418">Kinase</keyword>
<keyword evidence="12" id="KW-0325">Glycoprotein</keyword>
<dbReference type="EC" id="2.7.11.1" evidence="2"/>
<evidence type="ECO:0000256" key="10">
    <source>
        <dbReference type="ARBA" id="ARBA00022989"/>
    </source>
</evidence>
<evidence type="ECO:0000256" key="7">
    <source>
        <dbReference type="ARBA" id="ARBA00022741"/>
    </source>
</evidence>
<dbReference type="GO" id="GO:0005524">
    <property type="term" value="F:ATP binding"/>
    <property type="evidence" value="ECO:0007669"/>
    <property type="project" value="UniProtKB-UniRule"/>
</dbReference>